<protein>
    <submittedName>
        <fullName evidence="3">VWA domain-containing protein</fullName>
    </submittedName>
</protein>
<dbReference type="InterPro" id="IPR051266">
    <property type="entry name" value="CLCR"/>
</dbReference>
<dbReference type="InterPro" id="IPR002035">
    <property type="entry name" value="VWF_A"/>
</dbReference>
<reference evidence="3 4" key="1">
    <citation type="submission" date="2019-01" db="EMBL/GenBank/DDBJ databases">
        <title>Coherence of Microcystis species and biogeography revealed through population genomics.</title>
        <authorList>
            <person name="Perez-Carrascal O.M."/>
            <person name="Terrat Y."/>
            <person name="Giani A."/>
            <person name="Fortin N."/>
            <person name="Tromas N."/>
            <person name="Shapiro B.J."/>
        </authorList>
    </citation>
    <scope>NUCLEOTIDE SEQUENCE [LARGE SCALE GENOMIC DNA]</scope>
    <source>
        <strain evidence="3">Ma_SC_T_19800800_S464</strain>
    </source>
</reference>
<sequence>MLNVSITPHREFLPADTPDQRLFIMLKLRPTREVAQTRPSTTFVFLIDTSGSMYEIVAGDFQPTGETYIQDGKKYTRVVGGIAKIDMVIESLRTLINSGRFTPEDRIALIQFDDQASTLIGLTPVTQTRQLEDAIAKLRNFSGGTCMGRGINQALALLANQSMTSRHTMIFTDGDTFDEDDCQNLAQQFASQGISITALGVGEFNENLLTDISGKTGGHCRHIVPGTASGNDVSIADLPNLLLADYQQAQQEVINNLVLSLKTVQGVKLLRVTRVYPDLAEFSLNQAPYPIGAAKAKDETIFILEFAIDSRPSSKIRLAQLGLTYDIPGLNRRGELLPQNVVVQFVPGQGGTAQVDQEVMGYVQQRNISQLVDDATRMAESNPQQAEKLLETARRITVQIGNDAMLESLNEGIEELRKTRQISSGTRKTVKMGSRGKTVKMGDDLNDDLSEETIRKLTGT</sequence>
<dbReference type="EMBL" id="SFBL01000185">
    <property type="protein sequence ID" value="TRU21846.1"/>
    <property type="molecule type" value="Genomic_DNA"/>
</dbReference>
<dbReference type="PROSITE" id="PS50234">
    <property type="entry name" value="VWFA"/>
    <property type="match status" value="1"/>
</dbReference>
<feature type="region of interest" description="Disordered" evidence="1">
    <location>
        <begin position="423"/>
        <end position="445"/>
    </location>
</feature>
<dbReference type="InterPro" id="IPR036465">
    <property type="entry name" value="vWFA_dom_sf"/>
</dbReference>
<feature type="domain" description="VWFA" evidence="2">
    <location>
        <begin position="42"/>
        <end position="257"/>
    </location>
</feature>
<proteinExistence type="predicted"/>
<dbReference type="Gene3D" id="3.40.50.410">
    <property type="entry name" value="von Willebrand factor, type A domain"/>
    <property type="match status" value="1"/>
</dbReference>
<organism evidence="3 4">
    <name type="scientific">Microcystis aeruginosa Ma_SC_T_19800800_S464</name>
    <dbReference type="NCBI Taxonomy" id="2486257"/>
    <lineage>
        <taxon>Bacteria</taxon>
        <taxon>Bacillati</taxon>
        <taxon>Cyanobacteriota</taxon>
        <taxon>Cyanophyceae</taxon>
        <taxon>Oscillatoriophycideae</taxon>
        <taxon>Chroococcales</taxon>
        <taxon>Microcystaceae</taxon>
        <taxon>Microcystis</taxon>
    </lineage>
</organism>
<gene>
    <name evidence="3" type="ORF">EWV81_19340</name>
</gene>
<name>A0A552DI26_MICAE</name>
<dbReference type="SMART" id="SM00327">
    <property type="entry name" value="VWA"/>
    <property type="match status" value="1"/>
</dbReference>
<evidence type="ECO:0000256" key="1">
    <source>
        <dbReference type="SAM" id="MobiDB-lite"/>
    </source>
</evidence>
<evidence type="ECO:0000313" key="3">
    <source>
        <dbReference type="EMBL" id="TRU21846.1"/>
    </source>
</evidence>
<evidence type="ECO:0000259" key="2">
    <source>
        <dbReference type="PROSITE" id="PS50234"/>
    </source>
</evidence>
<dbReference type="Pfam" id="PF00092">
    <property type="entry name" value="VWA"/>
    <property type="match status" value="1"/>
</dbReference>
<dbReference type="AlphaFoldDB" id="A0A552DI26"/>
<dbReference type="PANTHER" id="PTHR10579">
    <property type="entry name" value="CALCIUM-ACTIVATED CHLORIDE CHANNEL REGULATOR"/>
    <property type="match status" value="1"/>
</dbReference>
<comment type="caution">
    <text evidence="3">The sequence shown here is derived from an EMBL/GenBank/DDBJ whole genome shotgun (WGS) entry which is preliminary data.</text>
</comment>
<accession>A0A552DI26</accession>
<dbReference type="PANTHER" id="PTHR10579:SF43">
    <property type="entry name" value="ZINC FINGER (C3HC4-TYPE RING FINGER) FAMILY PROTEIN"/>
    <property type="match status" value="1"/>
</dbReference>
<dbReference type="Proteomes" id="UP000319313">
    <property type="component" value="Unassembled WGS sequence"/>
</dbReference>
<evidence type="ECO:0000313" key="4">
    <source>
        <dbReference type="Proteomes" id="UP000319313"/>
    </source>
</evidence>
<dbReference type="SUPFAM" id="SSF53300">
    <property type="entry name" value="vWA-like"/>
    <property type="match status" value="1"/>
</dbReference>